<feature type="domain" description="Methyltransferase type 11" evidence="1">
    <location>
        <begin position="46"/>
        <end position="140"/>
    </location>
</feature>
<dbReference type="EC" id="2.1.1.64" evidence="2"/>
<dbReference type="Gene3D" id="3.40.50.150">
    <property type="entry name" value="Vaccinia Virus protein VP39"/>
    <property type="match status" value="1"/>
</dbReference>
<name>A0ABV7RPJ8_9GAMM</name>
<keyword evidence="2" id="KW-0808">Transferase</keyword>
<evidence type="ECO:0000313" key="2">
    <source>
        <dbReference type="EMBL" id="MFC3551569.1"/>
    </source>
</evidence>
<dbReference type="InterPro" id="IPR029063">
    <property type="entry name" value="SAM-dependent_MTases_sf"/>
</dbReference>
<dbReference type="PANTHER" id="PTHR43464">
    <property type="entry name" value="METHYLTRANSFERASE"/>
    <property type="match status" value="1"/>
</dbReference>
<dbReference type="EMBL" id="JBHRXK010000004">
    <property type="protein sequence ID" value="MFC3551569.1"/>
    <property type="molecule type" value="Genomic_DNA"/>
</dbReference>
<comment type="caution">
    <text evidence="2">The sequence shown here is derived from an EMBL/GenBank/DDBJ whole genome shotgun (WGS) entry which is preliminary data.</text>
</comment>
<keyword evidence="2" id="KW-0489">Methyltransferase</keyword>
<dbReference type="Pfam" id="PF08241">
    <property type="entry name" value="Methyltransf_11"/>
    <property type="match status" value="1"/>
</dbReference>
<proteinExistence type="predicted"/>
<gene>
    <name evidence="2" type="ORF">ACFOLC_11170</name>
</gene>
<evidence type="ECO:0000259" key="1">
    <source>
        <dbReference type="Pfam" id="PF08241"/>
    </source>
</evidence>
<organism evidence="2 3">
    <name type="scientific">Lysobacter cavernae</name>
    <dbReference type="NCBI Taxonomy" id="1685901"/>
    <lineage>
        <taxon>Bacteria</taxon>
        <taxon>Pseudomonadati</taxon>
        <taxon>Pseudomonadota</taxon>
        <taxon>Gammaproteobacteria</taxon>
        <taxon>Lysobacterales</taxon>
        <taxon>Lysobacteraceae</taxon>
        <taxon>Lysobacter</taxon>
    </lineage>
</organism>
<dbReference type="PANTHER" id="PTHR43464:SF92">
    <property type="entry name" value="SLR1071 PROTEIN"/>
    <property type="match status" value="1"/>
</dbReference>
<dbReference type="Proteomes" id="UP001595740">
    <property type="component" value="Unassembled WGS sequence"/>
</dbReference>
<evidence type="ECO:0000313" key="3">
    <source>
        <dbReference type="Proteomes" id="UP001595740"/>
    </source>
</evidence>
<dbReference type="EC" id="2.1.1.222" evidence="2"/>
<protein>
    <submittedName>
        <fullName evidence="2">Class I SAM-dependent methyltransferase</fullName>
        <ecNumber evidence="2">2.1.1.222</ecNumber>
        <ecNumber evidence="2">2.1.1.64</ecNumber>
    </submittedName>
</protein>
<dbReference type="CDD" id="cd02440">
    <property type="entry name" value="AdoMet_MTases"/>
    <property type="match status" value="1"/>
</dbReference>
<keyword evidence="3" id="KW-1185">Reference proteome</keyword>
<accession>A0ABV7RPJ8</accession>
<dbReference type="GO" id="GO:0102208">
    <property type="term" value="F:2-polyprenyl-6-hydroxyphenol methylase activity"/>
    <property type="evidence" value="ECO:0007669"/>
    <property type="project" value="UniProtKB-EC"/>
</dbReference>
<reference evidence="3" key="1">
    <citation type="journal article" date="2019" name="Int. J. Syst. Evol. Microbiol.">
        <title>The Global Catalogue of Microorganisms (GCM) 10K type strain sequencing project: providing services to taxonomists for standard genome sequencing and annotation.</title>
        <authorList>
            <consortium name="The Broad Institute Genomics Platform"/>
            <consortium name="The Broad Institute Genome Sequencing Center for Infectious Disease"/>
            <person name="Wu L."/>
            <person name="Ma J."/>
        </authorList>
    </citation>
    <scope>NUCLEOTIDE SEQUENCE [LARGE SCALE GENOMIC DNA]</scope>
    <source>
        <strain evidence="3">KCTC 42875</strain>
    </source>
</reference>
<dbReference type="GO" id="GO:0032259">
    <property type="term" value="P:methylation"/>
    <property type="evidence" value="ECO:0007669"/>
    <property type="project" value="UniProtKB-KW"/>
</dbReference>
<dbReference type="GO" id="GO:0061542">
    <property type="term" value="F:3-demethylubiquinol 3-O-methyltransferase activity"/>
    <property type="evidence" value="ECO:0007669"/>
    <property type="project" value="UniProtKB-EC"/>
</dbReference>
<dbReference type="InterPro" id="IPR013216">
    <property type="entry name" value="Methyltransf_11"/>
</dbReference>
<dbReference type="SUPFAM" id="SSF53335">
    <property type="entry name" value="S-adenosyl-L-methionine-dependent methyltransferases"/>
    <property type="match status" value="1"/>
</dbReference>
<dbReference type="RefSeq" id="WP_386759328.1">
    <property type="nucleotide sequence ID" value="NZ_JBHRXK010000004.1"/>
</dbReference>
<sequence length="272" mass="29769">MSNLPLSGERVIEASYRDDPGRYAIYLLHVASYRFAEAYAKGKRVLDLGCGSGYGAAMMAEVATSVVAVDISEDAIRFASEQHAKPNLVHRVIRPDVPLPFEDGAFDTVLSFQVIEHVRDDVGYLAEARRVLRPGGALIVITPNRAVRLLPSQRPWNRWHLREYNAAGLARLFPTGGCTLDMRFMRAEGEIARVELARYRKLKWLTLPATLPVIPNVVRVSALNAMHAVSAAKPVAAKSTVEGGFGMDVDTISIGHDECDALNLVAIAHALL</sequence>